<dbReference type="InterPro" id="IPR035907">
    <property type="entry name" value="Hppk_sf"/>
</dbReference>
<dbReference type="NCBIfam" id="TIGR01498">
    <property type="entry name" value="folK"/>
    <property type="match status" value="1"/>
</dbReference>
<dbReference type="GO" id="GO:0005524">
    <property type="term" value="F:ATP binding"/>
    <property type="evidence" value="ECO:0007669"/>
    <property type="project" value="UniProtKB-KW"/>
</dbReference>
<organism evidence="17 18">
    <name type="scientific">Fomitopsis schrenkii</name>
    <name type="common">Brown rot fungus</name>
    <dbReference type="NCBI Taxonomy" id="2126942"/>
    <lineage>
        <taxon>Eukaryota</taxon>
        <taxon>Fungi</taxon>
        <taxon>Dikarya</taxon>
        <taxon>Basidiomycota</taxon>
        <taxon>Agaricomycotina</taxon>
        <taxon>Agaricomycetes</taxon>
        <taxon>Polyporales</taxon>
        <taxon>Fomitopsis</taxon>
    </lineage>
</organism>
<evidence type="ECO:0000256" key="7">
    <source>
        <dbReference type="ARBA" id="ARBA00009951"/>
    </source>
</evidence>
<dbReference type="GO" id="GO:0016301">
    <property type="term" value="F:kinase activity"/>
    <property type="evidence" value="ECO:0007669"/>
    <property type="project" value="UniProtKB-KW"/>
</dbReference>
<protein>
    <recommendedName>
        <fullName evidence="16">Pterin-binding domain-containing protein</fullName>
    </recommendedName>
</protein>
<evidence type="ECO:0000256" key="12">
    <source>
        <dbReference type="ARBA" id="ARBA00022840"/>
    </source>
</evidence>
<dbReference type="EMBL" id="KE504138">
    <property type="protein sequence ID" value="EPT01991.1"/>
    <property type="molecule type" value="Genomic_DNA"/>
</dbReference>
<dbReference type="CDD" id="cd00483">
    <property type="entry name" value="HPPK"/>
    <property type="match status" value="1"/>
</dbReference>
<keyword evidence="18" id="KW-1185">Reference proteome</keyword>
<evidence type="ECO:0000256" key="10">
    <source>
        <dbReference type="ARBA" id="ARBA00022741"/>
    </source>
</evidence>
<dbReference type="GO" id="GO:0004156">
    <property type="term" value="F:dihydropteroate synthase activity"/>
    <property type="evidence" value="ECO:0007669"/>
    <property type="project" value="UniProtKB-EC"/>
</dbReference>
<dbReference type="InterPro" id="IPR000489">
    <property type="entry name" value="Pterin-binding_dom"/>
</dbReference>
<dbReference type="InterPro" id="IPR043133">
    <property type="entry name" value="GTP-CH-I_C/QueF"/>
</dbReference>
<evidence type="ECO:0000256" key="15">
    <source>
        <dbReference type="ARBA" id="ARBA00023268"/>
    </source>
</evidence>
<dbReference type="Gene3D" id="3.30.1130.10">
    <property type="match status" value="1"/>
</dbReference>
<evidence type="ECO:0000256" key="8">
    <source>
        <dbReference type="ARBA" id="ARBA00022679"/>
    </source>
</evidence>
<dbReference type="OrthoDB" id="615426at2759"/>
<evidence type="ECO:0000256" key="9">
    <source>
        <dbReference type="ARBA" id="ARBA00022723"/>
    </source>
</evidence>
<dbReference type="HOGENOM" id="CLU_008023_2_0_1"/>
<comment type="cofactor">
    <cofactor evidence="3">
        <name>Mg(2+)</name>
        <dbReference type="ChEBI" id="CHEBI:18420"/>
    </cofactor>
</comment>
<evidence type="ECO:0000313" key="17">
    <source>
        <dbReference type="EMBL" id="EPT01991.1"/>
    </source>
</evidence>
<keyword evidence="15" id="KW-0511">Multifunctional enzyme</keyword>
<dbReference type="PANTHER" id="PTHR20941">
    <property type="entry name" value="FOLATE SYNTHESIS PROTEINS"/>
    <property type="match status" value="1"/>
</dbReference>
<dbReference type="InterPro" id="IPR045031">
    <property type="entry name" value="DHP_synth-like"/>
</dbReference>
<dbReference type="NCBIfam" id="TIGR01496">
    <property type="entry name" value="DHPS"/>
    <property type="match status" value="1"/>
</dbReference>
<keyword evidence="11" id="KW-0418">Kinase</keyword>
<evidence type="ECO:0000313" key="18">
    <source>
        <dbReference type="Proteomes" id="UP000015241"/>
    </source>
</evidence>
<comment type="catalytic activity">
    <reaction evidence="1">
        <text>(7,8-dihydropterin-6-yl)methyl diphosphate + 4-aminobenzoate = 7,8-dihydropteroate + diphosphate</text>
        <dbReference type="Rhea" id="RHEA:19949"/>
        <dbReference type="ChEBI" id="CHEBI:17836"/>
        <dbReference type="ChEBI" id="CHEBI:17839"/>
        <dbReference type="ChEBI" id="CHEBI:33019"/>
        <dbReference type="ChEBI" id="CHEBI:72950"/>
        <dbReference type="EC" id="2.5.1.15"/>
    </reaction>
</comment>
<dbReference type="Gene3D" id="3.20.20.20">
    <property type="entry name" value="Dihydropteroate synthase-like"/>
    <property type="match status" value="1"/>
</dbReference>
<evidence type="ECO:0000256" key="14">
    <source>
        <dbReference type="ARBA" id="ARBA00022909"/>
    </source>
</evidence>
<keyword evidence="12" id="KW-0067">ATP-binding</keyword>
<comment type="similarity">
    <text evidence="7">In the C-terminal section; belongs to the DHPS family.</text>
</comment>
<keyword evidence="8" id="KW-0808">Transferase</keyword>
<dbReference type="InterPro" id="IPR000550">
    <property type="entry name" value="Hppk"/>
</dbReference>
<dbReference type="InterPro" id="IPR011005">
    <property type="entry name" value="Dihydropteroate_synth-like_sf"/>
</dbReference>
<evidence type="ECO:0000256" key="6">
    <source>
        <dbReference type="ARBA" id="ARBA00009640"/>
    </source>
</evidence>
<evidence type="ECO:0000256" key="11">
    <source>
        <dbReference type="ARBA" id="ARBA00022777"/>
    </source>
</evidence>
<evidence type="ECO:0000256" key="3">
    <source>
        <dbReference type="ARBA" id="ARBA00001946"/>
    </source>
</evidence>
<dbReference type="Pfam" id="PF01288">
    <property type="entry name" value="HPPK"/>
    <property type="match status" value="1"/>
</dbReference>
<evidence type="ECO:0000256" key="2">
    <source>
        <dbReference type="ARBA" id="ARBA00000198"/>
    </source>
</evidence>
<evidence type="ECO:0000256" key="13">
    <source>
        <dbReference type="ARBA" id="ARBA00022842"/>
    </source>
</evidence>
<dbReference type="FunCoup" id="S8FKT8">
    <property type="interactions" value="192"/>
</dbReference>
<dbReference type="Proteomes" id="UP000015241">
    <property type="component" value="Unassembled WGS sequence"/>
</dbReference>
<accession>S8FKT8</accession>
<dbReference type="STRING" id="743788.S8FKT8"/>
<dbReference type="PANTHER" id="PTHR20941:SF1">
    <property type="entry name" value="FOLIC ACID SYNTHESIS PROTEIN FOL1"/>
    <property type="match status" value="1"/>
</dbReference>
<keyword evidence="14" id="KW-0289">Folate biosynthesis</keyword>
<feature type="domain" description="Pterin-binding" evidence="16">
    <location>
        <begin position="428"/>
        <end position="743"/>
    </location>
</feature>
<dbReference type="PROSITE" id="PS00793">
    <property type="entry name" value="DHPS_2"/>
    <property type="match status" value="1"/>
</dbReference>
<evidence type="ECO:0000256" key="4">
    <source>
        <dbReference type="ARBA" id="ARBA00004763"/>
    </source>
</evidence>
<keyword evidence="9" id="KW-0479">Metal-binding</keyword>
<dbReference type="Pfam" id="PF00809">
    <property type="entry name" value="Pterin_bind"/>
    <property type="match status" value="1"/>
</dbReference>
<dbReference type="InterPro" id="IPR006390">
    <property type="entry name" value="DHP_synth_dom"/>
</dbReference>
<proteinExistence type="inferred from homology"/>
<dbReference type="AlphaFoldDB" id="S8FKT8"/>
<dbReference type="SUPFAM" id="SSF51717">
    <property type="entry name" value="Dihydropteroate synthetase-like"/>
    <property type="match status" value="1"/>
</dbReference>
<dbReference type="GO" id="GO:0003848">
    <property type="term" value="F:2-amino-4-hydroxy-6-hydroxymethyldihydropteridine diphosphokinase activity"/>
    <property type="evidence" value="ECO:0007669"/>
    <property type="project" value="UniProtKB-EC"/>
</dbReference>
<dbReference type="SUPFAM" id="SSF55620">
    <property type="entry name" value="Tetrahydrobiopterin biosynthesis enzymes-like"/>
    <property type="match status" value="1"/>
</dbReference>
<keyword evidence="10" id="KW-0547">Nucleotide-binding</keyword>
<keyword evidence="13" id="KW-0460">Magnesium</keyword>
<comment type="catalytic activity">
    <reaction evidence="2">
        <text>6-hydroxymethyl-7,8-dihydropterin + ATP = (7,8-dihydropterin-6-yl)methyl diphosphate + AMP + H(+)</text>
        <dbReference type="Rhea" id="RHEA:11412"/>
        <dbReference type="ChEBI" id="CHEBI:15378"/>
        <dbReference type="ChEBI" id="CHEBI:30616"/>
        <dbReference type="ChEBI" id="CHEBI:44841"/>
        <dbReference type="ChEBI" id="CHEBI:72950"/>
        <dbReference type="ChEBI" id="CHEBI:456215"/>
        <dbReference type="EC" id="2.7.6.3"/>
    </reaction>
</comment>
<reference evidence="17 18" key="1">
    <citation type="journal article" date="2012" name="Science">
        <title>The Paleozoic origin of enzymatic lignin decomposition reconstructed from 31 fungal genomes.</title>
        <authorList>
            <person name="Floudas D."/>
            <person name="Binder M."/>
            <person name="Riley R."/>
            <person name="Barry K."/>
            <person name="Blanchette R.A."/>
            <person name="Henrissat B."/>
            <person name="Martinez A.T."/>
            <person name="Otillar R."/>
            <person name="Spatafora J.W."/>
            <person name="Yadav J.S."/>
            <person name="Aerts A."/>
            <person name="Benoit I."/>
            <person name="Boyd A."/>
            <person name="Carlson A."/>
            <person name="Copeland A."/>
            <person name="Coutinho P.M."/>
            <person name="de Vries R.P."/>
            <person name="Ferreira P."/>
            <person name="Findley K."/>
            <person name="Foster B."/>
            <person name="Gaskell J."/>
            <person name="Glotzer D."/>
            <person name="Gorecki P."/>
            <person name="Heitman J."/>
            <person name="Hesse C."/>
            <person name="Hori C."/>
            <person name="Igarashi K."/>
            <person name="Jurgens J.A."/>
            <person name="Kallen N."/>
            <person name="Kersten P."/>
            <person name="Kohler A."/>
            <person name="Kuees U."/>
            <person name="Kumar T.K.A."/>
            <person name="Kuo A."/>
            <person name="LaButti K."/>
            <person name="Larrondo L.F."/>
            <person name="Lindquist E."/>
            <person name="Ling A."/>
            <person name="Lombard V."/>
            <person name="Lucas S."/>
            <person name="Lundell T."/>
            <person name="Martin R."/>
            <person name="McLaughlin D.J."/>
            <person name="Morgenstern I."/>
            <person name="Morin E."/>
            <person name="Murat C."/>
            <person name="Nagy L.G."/>
            <person name="Nolan M."/>
            <person name="Ohm R.A."/>
            <person name="Patyshakuliyeva A."/>
            <person name="Rokas A."/>
            <person name="Ruiz-Duenas F.J."/>
            <person name="Sabat G."/>
            <person name="Salamov A."/>
            <person name="Samejima M."/>
            <person name="Schmutz J."/>
            <person name="Slot J.C."/>
            <person name="St John F."/>
            <person name="Stenlid J."/>
            <person name="Sun H."/>
            <person name="Sun S."/>
            <person name="Syed K."/>
            <person name="Tsang A."/>
            <person name="Wiebenga A."/>
            <person name="Young D."/>
            <person name="Pisabarro A."/>
            <person name="Eastwood D.C."/>
            <person name="Martin F."/>
            <person name="Cullen D."/>
            <person name="Grigoriev I.V."/>
            <person name="Hibbett D.S."/>
        </authorList>
    </citation>
    <scope>NUCLEOTIDE SEQUENCE</scope>
    <source>
        <strain evidence="18">FP-58527</strain>
    </source>
</reference>
<evidence type="ECO:0000256" key="5">
    <source>
        <dbReference type="ARBA" id="ARBA00005051"/>
    </source>
</evidence>
<dbReference type="UniPathway" id="UPA00077">
    <property type="reaction ID" value="UER00155"/>
</dbReference>
<comment type="pathway">
    <text evidence="4">Cofactor biosynthesis; tetrahydrofolate biosynthesis; 7,8-dihydrofolate from 2-amino-4-hydroxy-6-hydroxymethyl-7,8-dihydropteridine diphosphate and 4-aminobenzoate: step 1/2.</text>
</comment>
<evidence type="ECO:0000259" key="16">
    <source>
        <dbReference type="PROSITE" id="PS50972"/>
    </source>
</evidence>
<dbReference type="SUPFAM" id="SSF55083">
    <property type="entry name" value="6-hydroxymethyl-7,8-dihydropterin pyrophosphokinase, HPPK"/>
    <property type="match status" value="1"/>
</dbReference>
<dbReference type="SMART" id="SM00905">
    <property type="entry name" value="FolB"/>
    <property type="match status" value="1"/>
</dbReference>
<gene>
    <name evidence="17" type="ORF">FOMPIDRAFT_1144288</name>
</gene>
<dbReference type="eggNOG" id="KOG2544">
    <property type="taxonomic scope" value="Eukaryota"/>
</dbReference>
<dbReference type="InterPro" id="IPR006157">
    <property type="entry name" value="FolB_dom"/>
</dbReference>
<dbReference type="Gene3D" id="3.30.70.560">
    <property type="entry name" value="7,8-Dihydro-6-hydroxymethylpterin-pyrophosphokinase HPPK"/>
    <property type="match status" value="1"/>
</dbReference>
<dbReference type="PROSITE" id="PS50972">
    <property type="entry name" value="PTERIN_BINDING"/>
    <property type="match status" value="1"/>
</dbReference>
<dbReference type="PROSITE" id="PS00794">
    <property type="entry name" value="HPPK"/>
    <property type="match status" value="1"/>
</dbReference>
<name>S8FKT8_FOMSC</name>
<comment type="pathway">
    <text evidence="5">Cofactor biosynthesis; tetrahydrofolate biosynthesis; 2-amino-4-hydroxy-6-hydroxymethyl-7,8-dihydropteridine diphosphate from 7,8-dihydroneopterin triphosphate: step 4/4.</text>
</comment>
<comment type="similarity">
    <text evidence="6">In the N-terminal section; belongs to the DHNA family.</text>
</comment>
<dbReference type="Pfam" id="PF02152">
    <property type="entry name" value="FolB"/>
    <property type="match status" value="1"/>
</dbReference>
<dbReference type="GO" id="GO:0046654">
    <property type="term" value="P:tetrahydrofolate biosynthetic process"/>
    <property type="evidence" value="ECO:0007669"/>
    <property type="project" value="UniProtKB-UniPathway"/>
</dbReference>
<dbReference type="GO" id="GO:0004150">
    <property type="term" value="F:dihydroneopterin aldolase activity"/>
    <property type="evidence" value="ECO:0007669"/>
    <property type="project" value="InterPro"/>
</dbReference>
<dbReference type="GO" id="GO:0046656">
    <property type="term" value="P:folic acid biosynthetic process"/>
    <property type="evidence" value="ECO:0007669"/>
    <property type="project" value="UniProtKB-KW"/>
</dbReference>
<sequence>MLASLCLGRHPETQELSVRTRTTLPSGAIAGVEVTASRRHLQPTVQLSSLDGLQCRAIIGVNPEERTTLQPVVLDVAMEHSPRAEKRVCLRELEDVIVKRVSESSYLTLEALASSVAHLTLVHVGEKHARATVRAAKPHALQPVAAAAEVEISRTLQDYEQGTPELASNSSPHAGRSTFTALLTSVVQNEDPILYRHRAALAFGANLGDRLANIELALRLLETSPSGGSQPRAVVVDTSFMYETAPMYVADQPNFMNCACMIETDLEPLELLEFVKEIEAIVGRVASFRNGPRAIDVDILTYDSEVFDSRPVAERSSLDNLAGQLVVPHPRIAEREFVLRPLNDMIPDFVHPTLGKSIGALFSALVAGSDKDVAPMSKVTPFPQYGVEADTPSRPLSPSLSNIPPVPPTAAYWTHGVTPRKAKQRRATYIMGTLNATPDSFSDGSKHNNTQTALAYATSAVAGGASIIDIGGYSTRPRAAYVSPEEETSRVVPIIKAIRAIQETSGTTDASPALLAKTANVLISVDTFRADVAAAAVRAGANCINDVYAFAGPDYPLTEASAEHFLRMRRVARELGVPVVLMHARGEASANKDYSVYTYAADGHGQGAVLEGVRVELGERVEAAVMGRGGIRRWSVIVDPGIGFSKSVEGNIELLRDASKLTAPSGPAGRNPLAGCPQLIGTSRKSFLGTILARPDEARSYEGRETAASERDWATAAAVSCAVQQRAEVVRVHNVLELGDVVRVSAALWDVGS</sequence>
<dbReference type="InParanoid" id="S8FKT8"/>
<dbReference type="GO" id="GO:0005740">
    <property type="term" value="C:mitochondrial envelope"/>
    <property type="evidence" value="ECO:0007669"/>
    <property type="project" value="TreeGrafter"/>
</dbReference>
<evidence type="ECO:0000256" key="1">
    <source>
        <dbReference type="ARBA" id="ARBA00000012"/>
    </source>
</evidence>
<dbReference type="GO" id="GO:0046872">
    <property type="term" value="F:metal ion binding"/>
    <property type="evidence" value="ECO:0007669"/>
    <property type="project" value="UniProtKB-KW"/>
</dbReference>